<dbReference type="RefSeq" id="WP_230550606.1">
    <property type="nucleotide sequence ID" value="NZ_JAJISD010000004.1"/>
</dbReference>
<dbReference type="Proteomes" id="UP001198862">
    <property type="component" value="Unassembled WGS sequence"/>
</dbReference>
<evidence type="ECO:0000313" key="1">
    <source>
        <dbReference type="EMBL" id="MCC8429402.1"/>
    </source>
</evidence>
<accession>A0ABS8KUH6</accession>
<reference evidence="1 2" key="1">
    <citation type="submission" date="2021-11" db="EMBL/GenBank/DDBJ databases">
        <authorList>
            <person name="Lee D.-H."/>
            <person name="Kim S.-B."/>
        </authorList>
    </citation>
    <scope>NUCLEOTIDE SEQUENCE [LARGE SCALE GENOMIC DNA]</scope>
    <source>
        <strain evidence="1 2">KCTC 52223</strain>
    </source>
</reference>
<dbReference type="SUPFAM" id="SSF48452">
    <property type="entry name" value="TPR-like"/>
    <property type="match status" value="1"/>
</dbReference>
<organism evidence="1 2">
    <name type="scientific">Reyranella aquatilis</name>
    <dbReference type="NCBI Taxonomy" id="2035356"/>
    <lineage>
        <taxon>Bacteria</taxon>
        <taxon>Pseudomonadati</taxon>
        <taxon>Pseudomonadota</taxon>
        <taxon>Alphaproteobacteria</taxon>
        <taxon>Hyphomicrobiales</taxon>
        <taxon>Reyranellaceae</taxon>
        <taxon>Reyranella</taxon>
    </lineage>
</organism>
<dbReference type="Pfam" id="PF14559">
    <property type="entry name" value="TPR_19"/>
    <property type="match status" value="1"/>
</dbReference>
<dbReference type="Gene3D" id="1.25.40.10">
    <property type="entry name" value="Tetratricopeptide repeat domain"/>
    <property type="match status" value="1"/>
</dbReference>
<proteinExistence type="predicted"/>
<name>A0ABS8KUH6_9HYPH</name>
<protein>
    <submittedName>
        <fullName evidence="1">Tetratricopeptide repeat protein</fullName>
    </submittedName>
</protein>
<comment type="caution">
    <text evidence="1">The sequence shown here is derived from an EMBL/GenBank/DDBJ whole genome shotgun (WGS) entry which is preliminary data.</text>
</comment>
<keyword evidence="2" id="KW-1185">Reference proteome</keyword>
<dbReference type="InterPro" id="IPR011990">
    <property type="entry name" value="TPR-like_helical_dom_sf"/>
</dbReference>
<sequence length="147" mass="15905">MTAKFPRIALSLLLVSQSLNVETADAQSLPPGAQPTTAVAPGQEMRAAYQASFQETLRKPADPATLMAFAEIAIKIGDLEGAISALDRLLLIDGDQPEIKLELGVLYFRLGSFEAARTYLGEVRFSKRASPVLKARAEEFLKAAKRS</sequence>
<evidence type="ECO:0000313" key="2">
    <source>
        <dbReference type="Proteomes" id="UP001198862"/>
    </source>
</evidence>
<gene>
    <name evidence="1" type="ORF">LJ725_10510</name>
</gene>
<dbReference type="EMBL" id="JAJISD010000004">
    <property type="protein sequence ID" value="MCC8429402.1"/>
    <property type="molecule type" value="Genomic_DNA"/>
</dbReference>